<organism evidence="1 2">
    <name type="scientific">Gryllotalpicola daejeonensis</name>
    <dbReference type="NCBI Taxonomy" id="993087"/>
    <lineage>
        <taxon>Bacteria</taxon>
        <taxon>Bacillati</taxon>
        <taxon>Actinomycetota</taxon>
        <taxon>Actinomycetes</taxon>
        <taxon>Micrococcales</taxon>
        <taxon>Microbacteriaceae</taxon>
        <taxon>Gryllotalpicola</taxon>
    </lineage>
</organism>
<evidence type="ECO:0000313" key="2">
    <source>
        <dbReference type="Proteomes" id="UP001415169"/>
    </source>
</evidence>
<evidence type="ECO:0000313" key="1">
    <source>
        <dbReference type="EMBL" id="GAA4154017.1"/>
    </source>
</evidence>
<gene>
    <name evidence="1" type="ORF">GCM10022286_01080</name>
</gene>
<name>A0ABP7ZD54_9MICO</name>
<dbReference type="EMBL" id="BAABBV010000001">
    <property type="protein sequence ID" value="GAA4154017.1"/>
    <property type="molecule type" value="Genomic_DNA"/>
</dbReference>
<proteinExistence type="predicted"/>
<dbReference type="RefSeq" id="WP_344789787.1">
    <property type="nucleotide sequence ID" value="NZ_BAABBV010000001.1"/>
</dbReference>
<reference evidence="1" key="2">
    <citation type="submission" date="2023-12" db="EMBL/GenBank/DDBJ databases">
        <authorList>
            <person name="Sun Q."/>
            <person name="Inoue M."/>
        </authorList>
    </citation>
    <scope>NUCLEOTIDE SEQUENCE</scope>
    <source>
        <strain evidence="1">JCM 17590</strain>
    </source>
</reference>
<reference evidence="1" key="1">
    <citation type="journal article" date="2014" name="Int. J. Syst. Evol. Microbiol.">
        <title>Complete genome of a new Firmicutes species belonging to the dominant human colonic microbiota ('Ruminococcus bicirculans') reveals two chromosomes and a selective capacity to utilize plant glucans.</title>
        <authorList>
            <consortium name="NISC Comparative Sequencing Program"/>
            <person name="Wegmann U."/>
            <person name="Louis P."/>
            <person name="Goesmann A."/>
            <person name="Henrissat B."/>
            <person name="Duncan S.H."/>
            <person name="Flint H.J."/>
        </authorList>
    </citation>
    <scope>NUCLEOTIDE SEQUENCE</scope>
    <source>
        <strain evidence="1">JCM 17590</strain>
    </source>
</reference>
<accession>A0ABP7ZD54</accession>
<protein>
    <submittedName>
        <fullName evidence="1">Uncharacterized protein</fullName>
    </submittedName>
</protein>
<dbReference type="Proteomes" id="UP001415169">
    <property type="component" value="Unassembled WGS sequence"/>
</dbReference>
<comment type="caution">
    <text evidence="1">The sequence shown here is derived from an EMBL/GenBank/DDBJ whole genome shotgun (WGS) entry which is preliminary data.</text>
</comment>
<sequence length="80" mass="8667">MNSQAVYRTDAGDWKIEKQTEGLYRVTSAAGSARRSAGYIEQVGSVWVALAGNRLDHCVEVGQSITFDRAAALLLKHEAA</sequence>
<keyword evidence="2" id="KW-1185">Reference proteome</keyword>